<dbReference type="Pfam" id="PF01545">
    <property type="entry name" value="Cation_efflux"/>
    <property type="match status" value="1"/>
</dbReference>
<feature type="compositionally biased region" description="Low complexity" evidence="7">
    <location>
        <begin position="1"/>
        <end position="18"/>
    </location>
</feature>
<reference evidence="11" key="1">
    <citation type="submission" date="2023-10" db="EMBL/GenBank/DDBJ databases">
        <authorList>
            <person name="Hackl T."/>
        </authorList>
    </citation>
    <scope>NUCLEOTIDE SEQUENCE</scope>
</reference>
<dbReference type="InterPro" id="IPR027470">
    <property type="entry name" value="Cation_efflux_CTD"/>
</dbReference>
<dbReference type="GO" id="GO:0030003">
    <property type="term" value="P:intracellular monoatomic cation homeostasis"/>
    <property type="evidence" value="ECO:0007669"/>
    <property type="project" value="UniProtKB-ARBA"/>
</dbReference>
<dbReference type="GO" id="GO:0098771">
    <property type="term" value="P:inorganic ion homeostasis"/>
    <property type="evidence" value="ECO:0007669"/>
    <property type="project" value="UniProtKB-ARBA"/>
</dbReference>
<protein>
    <submittedName>
        <fullName evidence="11">Uu.00g121690.m01.CDS01</fullName>
    </submittedName>
</protein>
<feature type="domain" description="Cation efflux protein cytoplasmic" evidence="10">
    <location>
        <begin position="354"/>
        <end position="415"/>
    </location>
</feature>
<dbReference type="SUPFAM" id="SSF160240">
    <property type="entry name" value="Cation efflux protein cytoplasmic domain-like"/>
    <property type="match status" value="1"/>
</dbReference>
<evidence type="ECO:0000256" key="4">
    <source>
        <dbReference type="ARBA" id="ARBA00022989"/>
    </source>
</evidence>
<dbReference type="InterPro" id="IPR050291">
    <property type="entry name" value="CDF_Transporter"/>
</dbReference>
<evidence type="ECO:0000256" key="1">
    <source>
        <dbReference type="ARBA" id="ARBA00004127"/>
    </source>
</evidence>
<evidence type="ECO:0000259" key="9">
    <source>
        <dbReference type="Pfam" id="PF01545"/>
    </source>
</evidence>
<dbReference type="GO" id="GO:0008324">
    <property type="term" value="F:monoatomic cation transmembrane transporter activity"/>
    <property type="evidence" value="ECO:0007669"/>
    <property type="project" value="InterPro"/>
</dbReference>
<keyword evidence="4 8" id="KW-1133">Transmembrane helix</keyword>
<dbReference type="SUPFAM" id="SSF161111">
    <property type="entry name" value="Cation efflux protein transmembrane domain-like"/>
    <property type="match status" value="1"/>
</dbReference>
<dbReference type="Gene3D" id="1.20.1510.10">
    <property type="entry name" value="Cation efflux protein transmembrane domain"/>
    <property type="match status" value="1"/>
</dbReference>
<evidence type="ECO:0000256" key="6">
    <source>
        <dbReference type="ARBA" id="ARBA00023136"/>
    </source>
</evidence>
<evidence type="ECO:0000259" key="10">
    <source>
        <dbReference type="Pfam" id="PF16916"/>
    </source>
</evidence>
<dbReference type="InterPro" id="IPR058533">
    <property type="entry name" value="Cation_efflux_TM"/>
</dbReference>
<evidence type="ECO:0000313" key="12">
    <source>
        <dbReference type="Proteomes" id="UP001295740"/>
    </source>
</evidence>
<dbReference type="GO" id="GO:0016020">
    <property type="term" value="C:membrane"/>
    <property type="evidence" value="ECO:0007669"/>
    <property type="project" value="InterPro"/>
</dbReference>
<feature type="compositionally biased region" description="Basic residues" evidence="7">
    <location>
        <begin position="99"/>
        <end position="120"/>
    </location>
</feature>
<dbReference type="InterPro" id="IPR027469">
    <property type="entry name" value="Cation_efflux_TMD_sf"/>
</dbReference>
<evidence type="ECO:0000256" key="3">
    <source>
        <dbReference type="ARBA" id="ARBA00022692"/>
    </source>
</evidence>
<organism evidence="11 12">
    <name type="scientific">Anthostomella pinea</name>
    <dbReference type="NCBI Taxonomy" id="933095"/>
    <lineage>
        <taxon>Eukaryota</taxon>
        <taxon>Fungi</taxon>
        <taxon>Dikarya</taxon>
        <taxon>Ascomycota</taxon>
        <taxon>Pezizomycotina</taxon>
        <taxon>Sordariomycetes</taxon>
        <taxon>Xylariomycetidae</taxon>
        <taxon>Xylariales</taxon>
        <taxon>Xylariaceae</taxon>
        <taxon>Anthostomella</taxon>
    </lineage>
</organism>
<feature type="transmembrane region" description="Helical" evidence="8">
    <location>
        <begin position="208"/>
        <end position="227"/>
    </location>
</feature>
<dbReference type="FunFam" id="3.30.70.1350:FF:000001">
    <property type="entry name" value="Metal tolerance protein 11"/>
    <property type="match status" value="1"/>
</dbReference>
<dbReference type="AlphaFoldDB" id="A0AAI8VH22"/>
<keyword evidence="12" id="KW-1185">Reference proteome</keyword>
<feature type="compositionally biased region" description="Polar residues" evidence="7">
    <location>
        <begin position="54"/>
        <end position="88"/>
    </location>
</feature>
<accession>A0AAI8VH22</accession>
<keyword evidence="6 8" id="KW-0472">Membrane</keyword>
<keyword evidence="2" id="KW-0813">Transport</keyword>
<feature type="transmembrane region" description="Helical" evidence="8">
    <location>
        <begin position="173"/>
        <end position="196"/>
    </location>
</feature>
<dbReference type="PANTHER" id="PTHR43840:SF13">
    <property type="entry name" value="CATION EFFLUX PROTEIN CYTOPLASMIC DOMAIN-CONTAINING PROTEIN"/>
    <property type="match status" value="1"/>
</dbReference>
<dbReference type="Proteomes" id="UP001295740">
    <property type="component" value="Unassembled WGS sequence"/>
</dbReference>
<dbReference type="Gene3D" id="3.30.70.1350">
    <property type="entry name" value="Cation efflux protein, cytoplasmic domain"/>
    <property type="match status" value="1"/>
</dbReference>
<name>A0AAI8VH22_9PEZI</name>
<proteinExistence type="predicted"/>
<dbReference type="PANTHER" id="PTHR43840">
    <property type="entry name" value="MITOCHONDRIAL METAL TRANSPORTER 1-RELATED"/>
    <property type="match status" value="1"/>
</dbReference>
<feature type="region of interest" description="Disordered" evidence="7">
    <location>
        <begin position="1"/>
        <end position="120"/>
    </location>
</feature>
<dbReference type="EMBL" id="CAUWAG010000007">
    <property type="protein sequence ID" value="CAJ2504775.1"/>
    <property type="molecule type" value="Genomic_DNA"/>
</dbReference>
<keyword evidence="5" id="KW-0406">Ion transport</keyword>
<feature type="domain" description="Cation efflux protein transmembrane" evidence="9">
    <location>
        <begin position="203"/>
        <end position="331"/>
    </location>
</feature>
<evidence type="ECO:0000256" key="5">
    <source>
        <dbReference type="ARBA" id="ARBA00023065"/>
    </source>
</evidence>
<evidence type="ECO:0000256" key="8">
    <source>
        <dbReference type="SAM" id="Phobius"/>
    </source>
</evidence>
<dbReference type="Pfam" id="PF16916">
    <property type="entry name" value="ZT_dimer"/>
    <property type="match status" value="1"/>
</dbReference>
<evidence type="ECO:0000256" key="7">
    <source>
        <dbReference type="SAM" id="MobiDB-lite"/>
    </source>
</evidence>
<comment type="subcellular location">
    <subcellularLocation>
        <location evidence="1">Endomembrane system</location>
        <topology evidence="1">Multi-pass membrane protein</topology>
    </subcellularLocation>
</comment>
<evidence type="ECO:0000313" key="11">
    <source>
        <dbReference type="EMBL" id="CAJ2504775.1"/>
    </source>
</evidence>
<feature type="transmembrane region" description="Helical" evidence="8">
    <location>
        <begin position="247"/>
        <end position="266"/>
    </location>
</feature>
<comment type="caution">
    <text evidence="11">The sequence shown here is derived from an EMBL/GenBank/DDBJ whole genome shotgun (WGS) entry which is preliminary data.</text>
</comment>
<keyword evidence="3 8" id="KW-0812">Transmembrane</keyword>
<sequence length="471" mass="52059">MANPEAQNNAQPAENAAQDGIPITATEDIVAPDTPPQGGTTTASEAKKGDISSVPPQAGTTTAGEPSTPSQTEPNLIVQSTAAASSGAETDPADPLNFGRHRRDNVTRRQMKIQHPKGDKKKLKKFYTRQNELIDRFLGADDEERLQVEEDVRVAPKIKFAVNASFTVNFCLFVIQIYAAVSTGSLSLFATAADAFVRNTAALGRKRIETIGIILFCALMTTVAIQLLIESGRSIAGGPTESKQLQIVPIVIVGVAIFAKGSLMLYCLAYRKYPSVHVFFIDHRNDVVVNVFGLIMSVVGDRFVWYLDPVGAILIALLILFSWVANAFEQVWLLVGKGAPQEFISKLIYMSMTHDSRIVKVDTCRAYHAGQKYYVEVDIVMDPDVPLKISHDVSQTLQRKLEGLSDVERAFVHVDYDDDHNINEEHKPLYEQKKDKKRRSLKDILLWRKKEGETVTASVPDNTSFDVNRNG</sequence>
<gene>
    <name evidence="11" type="ORF">KHLLAP_LOCUS5243</name>
</gene>
<feature type="transmembrane region" description="Helical" evidence="8">
    <location>
        <begin position="313"/>
        <end position="335"/>
    </location>
</feature>
<dbReference type="InterPro" id="IPR036837">
    <property type="entry name" value="Cation_efflux_CTD_sf"/>
</dbReference>
<dbReference type="GO" id="GO:0012505">
    <property type="term" value="C:endomembrane system"/>
    <property type="evidence" value="ECO:0007669"/>
    <property type="project" value="UniProtKB-SubCell"/>
</dbReference>
<evidence type="ECO:0000256" key="2">
    <source>
        <dbReference type="ARBA" id="ARBA00022448"/>
    </source>
</evidence>